<dbReference type="AlphaFoldDB" id="A0A926DCF8"/>
<comment type="similarity">
    <text evidence="1">Belongs to the asp23 family.</text>
</comment>
<evidence type="ECO:0000313" key="3">
    <source>
        <dbReference type="Proteomes" id="UP000620366"/>
    </source>
</evidence>
<protein>
    <submittedName>
        <fullName evidence="2">Asp23/Gls24 family envelope stress response protein</fullName>
    </submittedName>
</protein>
<accession>A0A926DCF8</accession>
<dbReference type="InterPro" id="IPR005531">
    <property type="entry name" value="Asp23"/>
</dbReference>
<dbReference type="EMBL" id="JACRSP010000001">
    <property type="protein sequence ID" value="MBC8535543.1"/>
    <property type="molecule type" value="Genomic_DNA"/>
</dbReference>
<evidence type="ECO:0000256" key="1">
    <source>
        <dbReference type="ARBA" id="ARBA00005721"/>
    </source>
</evidence>
<dbReference type="Proteomes" id="UP000620366">
    <property type="component" value="Unassembled WGS sequence"/>
</dbReference>
<dbReference type="PANTHER" id="PTHR34297:SF2">
    <property type="entry name" value="ASP23_GLS24 FAMILY ENVELOPE STRESS RESPONSE PROTEIN"/>
    <property type="match status" value="1"/>
</dbReference>
<comment type="caution">
    <text evidence="2">The sequence shown here is derived from an EMBL/GenBank/DDBJ whole genome shotgun (WGS) entry which is preliminary data.</text>
</comment>
<sequence length="127" mass="13096">MEQNYNGTVGTVKISDDVIATIAGVAAGEVKGVAGMSAKAPAEINIKGIIGGKKNTGRGIRVTVDGGNVSIEAYIVLKFGVKIQDVATAVQEAVKNSVEEMTGYTVTNVSVYVQGVNLNEEPAEPTV</sequence>
<name>A0A926DCF8_9FIRM</name>
<keyword evidence="3" id="KW-1185">Reference proteome</keyword>
<gene>
    <name evidence="2" type="ORF">H8695_02385</name>
</gene>
<organism evidence="2 3">
    <name type="scientific">Feifania hominis</name>
    <dbReference type="NCBI Taxonomy" id="2763660"/>
    <lineage>
        <taxon>Bacteria</taxon>
        <taxon>Bacillati</taxon>
        <taxon>Bacillota</taxon>
        <taxon>Clostridia</taxon>
        <taxon>Eubacteriales</taxon>
        <taxon>Feifaniaceae</taxon>
        <taxon>Feifania</taxon>
    </lineage>
</organism>
<reference evidence="2" key="1">
    <citation type="submission" date="2020-08" db="EMBL/GenBank/DDBJ databases">
        <title>Genome public.</title>
        <authorList>
            <person name="Liu C."/>
            <person name="Sun Q."/>
        </authorList>
    </citation>
    <scope>NUCLEOTIDE SEQUENCE</scope>
    <source>
        <strain evidence="2">BX7</strain>
    </source>
</reference>
<dbReference type="RefSeq" id="WP_249299270.1">
    <property type="nucleotide sequence ID" value="NZ_JACRSP010000001.1"/>
</dbReference>
<evidence type="ECO:0000313" key="2">
    <source>
        <dbReference type="EMBL" id="MBC8535543.1"/>
    </source>
</evidence>
<proteinExistence type="inferred from homology"/>
<dbReference type="Pfam" id="PF03780">
    <property type="entry name" value="Asp23"/>
    <property type="match status" value="1"/>
</dbReference>
<dbReference type="PANTHER" id="PTHR34297">
    <property type="entry name" value="HYPOTHETICAL CYTOSOLIC PROTEIN-RELATED"/>
    <property type="match status" value="1"/>
</dbReference>